<dbReference type="InterPro" id="IPR029043">
    <property type="entry name" value="GcvT/YgfZ_C"/>
</dbReference>
<reference evidence="3" key="1">
    <citation type="submission" date="2021-03" db="EMBL/GenBank/DDBJ databases">
        <authorList>
            <person name="Kanchanasin P."/>
            <person name="Saeng-In P."/>
            <person name="Phongsopitanun W."/>
            <person name="Yuki M."/>
            <person name="Kudo T."/>
            <person name="Ohkuma M."/>
            <person name="Tanasupawat S."/>
        </authorList>
    </citation>
    <scope>NUCLEOTIDE SEQUENCE</scope>
    <source>
        <strain evidence="3">GKU 128</strain>
    </source>
</reference>
<sequence length="331" mass="35888">MESPLLKLPGAVAGDTPDQEVAAHYGEPMHEQRALEAGKAFVDRSNRGVVRVQGPDRLSWLHSLMSQRLDDLRPYEPTQALLLSPNGHIEHHLELIDDGEAVWAHVEPGTAPALAEFLDRMRFMLRVEVADVTADHAVVTGPGPVGEREPAFPDVSGTVTRIIPRDSLEEARGELRPAGTWAYEALRIAAHRPRFGLDTDHRTIPHEAGLIDTAVHLNKGCYRGQETVARVQNLGRPPRRLVFLHLDGSVDTLPRHGDPVEIPGGRTVGFVGSAARHHELGPIALALVKRNVPVDTELLAGGVAAAQEVVVSPDTGANAKIDLRRTAANRA</sequence>
<dbReference type="InterPro" id="IPR027266">
    <property type="entry name" value="TrmE/GcvT-like"/>
</dbReference>
<dbReference type="InterPro" id="IPR017703">
    <property type="entry name" value="YgfZ/GCV_T_CS"/>
</dbReference>
<evidence type="ECO:0000259" key="2">
    <source>
        <dbReference type="Pfam" id="PF08669"/>
    </source>
</evidence>
<dbReference type="GO" id="GO:0016226">
    <property type="term" value="P:iron-sulfur cluster assembly"/>
    <property type="evidence" value="ECO:0007669"/>
    <property type="project" value="TreeGrafter"/>
</dbReference>
<dbReference type="PANTHER" id="PTHR22602:SF0">
    <property type="entry name" value="TRANSFERASE CAF17, MITOCHONDRIAL-RELATED"/>
    <property type="match status" value="1"/>
</dbReference>
<name>A0A939T6F8_9ACTN</name>
<keyword evidence="4" id="KW-1185">Reference proteome</keyword>
<keyword evidence="1" id="KW-0809">Transit peptide</keyword>
<dbReference type="NCBIfam" id="TIGR03317">
    <property type="entry name" value="ygfZ_signature"/>
    <property type="match status" value="1"/>
</dbReference>
<protein>
    <submittedName>
        <fullName evidence="3">Folate-binding protein YgfZ</fullName>
    </submittedName>
</protein>
<feature type="domain" description="Aminomethyltransferase C-terminal" evidence="2">
    <location>
        <begin position="239"/>
        <end position="296"/>
    </location>
</feature>
<dbReference type="RefSeq" id="WP_208263100.1">
    <property type="nucleotide sequence ID" value="NZ_JAGEOJ010000029.1"/>
</dbReference>
<evidence type="ECO:0000313" key="3">
    <source>
        <dbReference type="EMBL" id="MBO2454881.1"/>
    </source>
</evidence>
<dbReference type="SUPFAM" id="SSF101790">
    <property type="entry name" value="Aminomethyltransferase beta-barrel domain"/>
    <property type="match status" value="1"/>
</dbReference>
<gene>
    <name evidence="3" type="ORF">J4573_47885</name>
</gene>
<dbReference type="InterPro" id="IPR013977">
    <property type="entry name" value="GcvT_C"/>
</dbReference>
<dbReference type="EMBL" id="JAGEOJ010000029">
    <property type="protein sequence ID" value="MBO2454881.1"/>
    <property type="molecule type" value="Genomic_DNA"/>
</dbReference>
<dbReference type="Proteomes" id="UP000669179">
    <property type="component" value="Unassembled WGS sequence"/>
</dbReference>
<comment type="caution">
    <text evidence="3">The sequence shown here is derived from an EMBL/GenBank/DDBJ whole genome shotgun (WGS) entry which is preliminary data.</text>
</comment>
<dbReference type="InterPro" id="IPR045179">
    <property type="entry name" value="YgfZ/GcvT"/>
</dbReference>
<dbReference type="Pfam" id="PF08669">
    <property type="entry name" value="GCV_T_C"/>
    <property type="match status" value="1"/>
</dbReference>
<dbReference type="PIRSF" id="PIRSF006487">
    <property type="entry name" value="GcvT"/>
    <property type="match status" value="1"/>
</dbReference>
<evidence type="ECO:0000256" key="1">
    <source>
        <dbReference type="ARBA" id="ARBA00022946"/>
    </source>
</evidence>
<dbReference type="PANTHER" id="PTHR22602">
    <property type="entry name" value="TRANSFERASE CAF17, MITOCHONDRIAL-RELATED"/>
    <property type="match status" value="1"/>
</dbReference>
<organism evidence="3 4">
    <name type="scientific">Actinomadura barringtoniae</name>
    <dbReference type="NCBI Taxonomy" id="1427535"/>
    <lineage>
        <taxon>Bacteria</taxon>
        <taxon>Bacillati</taxon>
        <taxon>Actinomycetota</taxon>
        <taxon>Actinomycetes</taxon>
        <taxon>Streptosporangiales</taxon>
        <taxon>Thermomonosporaceae</taxon>
        <taxon>Actinomadura</taxon>
    </lineage>
</organism>
<dbReference type="Gene3D" id="3.30.1360.120">
    <property type="entry name" value="Probable tRNA modification gtpase trme, domain 1"/>
    <property type="match status" value="2"/>
</dbReference>
<proteinExistence type="predicted"/>
<dbReference type="SUPFAM" id="SSF103025">
    <property type="entry name" value="Folate-binding domain"/>
    <property type="match status" value="1"/>
</dbReference>
<dbReference type="AlphaFoldDB" id="A0A939T6F8"/>
<accession>A0A939T6F8</accession>
<evidence type="ECO:0000313" key="4">
    <source>
        <dbReference type="Proteomes" id="UP000669179"/>
    </source>
</evidence>